<sequence length="198" mass="21745">MLQTISKFNKLPLAAFILVSATTFNSPKVDAVSSQNIAQLPTSNTITAAPAWKIFSPDEGKSSVLMPNEEIVDIAPEPGEIHEGVKSTKMYLSTHEGNVFLIGYADFKSDVTQVPSSELLDSAVEGMLEGKKKLLSQKNITLDAYSGREIQIQDETDGITLTGRVFIVNQRMYMLLVGGDKNPQVSVRKFFNSFQLIN</sequence>
<gene>
    <name evidence="1" type="ORF">CK510_22875</name>
</gene>
<evidence type="ECO:0000313" key="2">
    <source>
        <dbReference type="Proteomes" id="UP000218238"/>
    </source>
</evidence>
<reference evidence="1 2" key="1">
    <citation type="submission" date="2017-08" db="EMBL/GenBank/DDBJ databases">
        <title>Draft genome sequence of filamentous cyanobacterium Calothrix elsteri CCALA 953.</title>
        <authorList>
            <person name="Gagunashvili A.N."/>
            <person name="Elster J."/>
            <person name="Andresson O.S."/>
        </authorList>
    </citation>
    <scope>NUCLEOTIDE SEQUENCE [LARGE SCALE GENOMIC DNA]</scope>
    <source>
        <strain evidence="1 2">CCALA 953</strain>
    </source>
</reference>
<evidence type="ECO:0000313" key="1">
    <source>
        <dbReference type="EMBL" id="PAX51792.1"/>
    </source>
</evidence>
<comment type="caution">
    <text evidence="1">The sequence shown here is derived from an EMBL/GenBank/DDBJ whole genome shotgun (WGS) entry which is preliminary data.</text>
</comment>
<name>A0A2A2TDH9_9CYAN</name>
<dbReference type="EMBL" id="NTFS01000333">
    <property type="protein sequence ID" value="PAX51792.1"/>
    <property type="molecule type" value="Genomic_DNA"/>
</dbReference>
<dbReference type="RefSeq" id="WP_095723878.1">
    <property type="nucleotide sequence ID" value="NZ_NTFS01000333.1"/>
</dbReference>
<keyword evidence="2" id="KW-1185">Reference proteome</keyword>
<dbReference type="AlphaFoldDB" id="A0A2A2TDH9"/>
<organism evidence="1 2">
    <name type="scientific">Brunnivagina elsteri CCALA 953</name>
    <dbReference type="NCBI Taxonomy" id="987040"/>
    <lineage>
        <taxon>Bacteria</taxon>
        <taxon>Bacillati</taxon>
        <taxon>Cyanobacteriota</taxon>
        <taxon>Cyanophyceae</taxon>
        <taxon>Nostocales</taxon>
        <taxon>Calotrichaceae</taxon>
        <taxon>Brunnivagina</taxon>
    </lineage>
</organism>
<protein>
    <submittedName>
        <fullName evidence="1">Uncharacterized protein</fullName>
    </submittedName>
</protein>
<proteinExistence type="predicted"/>
<dbReference type="Proteomes" id="UP000218238">
    <property type="component" value="Unassembled WGS sequence"/>
</dbReference>
<accession>A0A2A2TDH9</accession>